<dbReference type="PROSITE" id="PS51257">
    <property type="entry name" value="PROKAR_LIPOPROTEIN"/>
    <property type="match status" value="1"/>
</dbReference>
<reference evidence="3" key="1">
    <citation type="journal article" date="2019" name="Int. J. Syst. Evol. Microbiol.">
        <title>The Global Catalogue of Microorganisms (GCM) 10K type strain sequencing project: providing services to taxonomists for standard genome sequencing and annotation.</title>
        <authorList>
            <consortium name="The Broad Institute Genomics Platform"/>
            <consortium name="The Broad Institute Genome Sequencing Center for Infectious Disease"/>
            <person name="Wu L."/>
            <person name="Ma J."/>
        </authorList>
    </citation>
    <scope>NUCLEOTIDE SEQUENCE [LARGE SCALE GENOMIC DNA]</scope>
    <source>
        <strain evidence="3">KCTC 42585</strain>
    </source>
</reference>
<dbReference type="EMBL" id="JBHULT010000012">
    <property type="protein sequence ID" value="MFD2519017.1"/>
    <property type="molecule type" value="Genomic_DNA"/>
</dbReference>
<proteinExistence type="predicted"/>
<evidence type="ECO:0000313" key="2">
    <source>
        <dbReference type="EMBL" id="MFD2519017.1"/>
    </source>
</evidence>
<keyword evidence="1" id="KW-0175">Coiled coil</keyword>
<feature type="coiled-coil region" evidence="1">
    <location>
        <begin position="49"/>
        <end position="83"/>
    </location>
</feature>
<evidence type="ECO:0000256" key="1">
    <source>
        <dbReference type="SAM" id="Coils"/>
    </source>
</evidence>
<name>A0ABW5J130_9FLAO</name>
<dbReference type="Proteomes" id="UP001597468">
    <property type="component" value="Unassembled WGS sequence"/>
</dbReference>
<organism evidence="2 3">
    <name type="scientific">Salinimicrobium flavum</name>
    <dbReference type="NCBI Taxonomy" id="1737065"/>
    <lineage>
        <taxon>Bacteria</taxon>
        <taxon>Pseudomonadati</taxon>
        <taxon>Bacteroidota</taxon>
        <taxon>Flavobacteriia</taxon>
        <taxon>Flavobacteriales</taxon>
        <taxon>Flavobacteriaceae</taxon>
        <taxon>Salinimicrobium</taxon>
    </lineage>
</organism>
<evidence type="ECO:0000313" key="3">
    <source>
        <dbReference type="Proteomes" id="UP001597468"/>
    </source>
</evidence>
<dbReference type="RefSeq" id="WP_380754366.1">
    <property type="nucleotide sequence ID" value="NZ_JBHULT010000012.1"/>
</dbReference>
<protein>
    <submittedName>
        <fullName evidence="2">Uncharacterized protein</fullName>
    </submittedName>
</protein>
<sequence>MKKIFFYTAMLGIMISCEKNPEAELDQAQETVTKIYLQEQKMSAGEVSQQEHRRQVDSLYKELERLNENLNEEEREQLEAFARERFLKLFPKNASAE</sequence>
<comment type="caution">
    <text evidence="2">The sequence shown here is derived from an EMBL/GenBank/DDBJ whole genome shotgun (WGS) entry which is preliminary data.</text>
</comment>
<accession>A0ABW5J130</accession>
<gene>
    <name evidence="2" type="ORF">ACFSTG_14010</name>
</gene>
<keyword evidence="3" id="KW-1185">Reference proteome</keyword>